<dbReference type="InterPro" id="IPR011048">
    <property type="entry name" value="Haem_d1_sf"/>
</dbReference>
<proteinExistence type="predicted"/>
<comment type="caution">
    <text evidence="2">The sequence shown here is derived from an EMBL/GenBank/DDBJ whole genome shotgun (WGS) entry which is preliminary data.</text>
</comment>
<dbReference type="InterPro" id="IPR051200">
    <property type="entry name" value="Host-pathogen_enzymatic-act"/>
</dbReference>
<name>A0ABQ5QEQ9_9BACT</name>
<dbReference type="PANTHER" id="PTHR47197">
    <property type="entry name" value="PROTEIN NIRF"/>
    <property type="match status" value="1"/>
</dbReference>
<reference evidence="2 3" key="1">
    <citation type="journal article" date="2023" name="Antonie Van Leeuwenhoek">
        <title>Mesoterricola silvestris gen. nov., sp. nov., Mesoterricola sediminis sp. nov., Geothrix oryzae sp. nov., Geothrix edaphica sp. nov., Geothrix rubra sp. nov., and Geothrix limicola sp. nov., six novel members of Acidobacteriota isolated from soils.</title>
        <authorList>
            <person name="Itoh H."/>
            <person name="Sugisawa Y."/>
            <person name="Mise K."/>
            <person name="Xu Z."/>
            <person name="Kuniyasu M."/>
            <person name="Ushijima N."/>
            <person name="Kawano K."/>
            <person name="Kobayashi E."/>
            <person name="Shiratori Y."/>
            <person name="Masuda Y."/>
            <person name="Senoo K."/>
        </authorList>
    </citation>
    <scope>NUCLEOTIDE SEQUENCE [LARGE SCALE GENOMIC DNA]</scope>
    <source>
        <strain evidence="2 3">Red804</strain>
    </source>
</reference>
<sequence>MPRFTSITLSLLLAAPIAALAGDPAVLRTFKVGGEGRWDYVSLDPEGGRLYVPRSTHVMVLDLDGHLKGDLPGTAGVHGVAFSRELDRGWTSNGQADTVTIFKLSTLEVVKVVKTTGGNPDAILFEPITKRVFTFNGRGKNATVIDALTSEVVGTVPMGGKPEFAVCDEKGRVYVNNEDTSEILALNARSLKVEAAWSIKPLEEPSGLAIDLAHNRLYAVGSNHLAAVVDAGSGKVLATVPIGSGTDGIAFDPGTGCAYASNGGDGTVTVIRPAASGRFEASSVPTRRGARTIVDNPRTHRLYLPTAEFAPVPKEAKPGTRPAMVEGSFQVIEVGEVH</sequence>
<evidence type="ECO:0000313" key="3">
    <source>
        <dbReference type="Proteomes" id="UP001165069"/>
    </source>
</evidence>
<gene>
    <name evidence="2" type="ORF">GETHLI_10260</name>
</gene>
<feature type="signal peptide" evidence="1">
    <location>
        <begin position="1"/>
        <end position="21"/>
    </location>
</feature>
<accession>A0ABQ5QEQ9</accession>
<dbReference type="Proteomes" id="UP001165069">
    <property type="component" value="Unassembled WGS sequence"/>
</dbReference>
<dbReference type="EMBL" id="BSDE01000001">
    <property type="protein sequence ID" value="GLH72524.1"/>
    <property type="molecule type" value="Genomic_DNA"/>
</dbReference>
<dbReference type="RefSeq" id="WP_285571253.1">
    <property type="nucleotide sequence ID" value="NZ_BSDE01000001.1"/>
</dbReference>
<dbReference type="Gene3D" id="2.130.10.10">
    <property type="entry name" value="YVTN repeat-like/Quinoprotein amine dehydrogenase"/>
    <property type="match status" value="2"/>
</dbReference>
<dbReference type="InterPro" id="IPR015943">
    <property type="entry name" value="WD40/YVTN_repeat-like_dom_sf"/>
</dbReference>
<organism evidence="2 3">
    <name type="scientific">Geothrix limicola</name>
    <dbReference type="NCBI Taxonomy" id="2927978"/>
    <lineage>
        <taxon>Bacteria</taxon>
        <taxon>Pseudomonadati</taxon>
        <taxon>Acidobacteriota</taxon>
        <taxon>Holophagae</taxon>
        <taxon>Holophagales</taxon>
        <taxon>Holophagaceae</taxon>
        <taxon>Geothrix</taxon>
    </lineage>
</organism>
<evidence type="ECO:0000256" key="1">
    <source>
        <dbReference type="SAM" id="SignalP"/>
    </source>
</evidence>
<dbReference type="PANTHER" id="PTHR47197:SF3">
    <property type="entry name" value="DIHYDRO-HEME D1 DEHYDROGENASE"/>
    <property type="match status" value="1"/>
</dbReference>
<evidence type="ECO:0008006" key="4">
    <source>
        <dbReference type="Google" id="ProtNLM"/>
    </source>
</evidence>
<protein>
    <recommendedName>
        <fullName evidence="4">YncE family protein</fullName>
    </recommendedName>
</protein>
<keyword evidence="1" id="KW-0732">Signal</keyword>
<evidence type="ECO:0000313" key="2">
    <source>
        <dbReference type="EMBL" id="GLH72524.1"/>
    </source>
</evidence>
<keyword evidence="3" id="KW-1185">Reference proteome</keyword>
<dbReference type="SUPFAM" id="SSF51004">
    <property type="entry name" value="C-terminal (heme d1) domain of cytochrome cd1-nitrite reductase"/>
    <property type="match status" value="1"/>
</dbReference>
<feature type="chain" id="PRO_5046891758" description="YncE family protein" evidence="1">
    <location>
        <begin position="22"/>
        <end position="338"/>
    </location>
</feature>